<organism evidence="1 2">
    <name type="scientific">Spirosoma sordidisoli</name>
    <dbReference type="NCBI Taxonomy" id="2502893"/>
    <lineage>
        <taxon>Bacteria</taxon>
        <taxon>Pseudomonadati</taxon>
        <taxon>Bacteroidota</taxon>
        <taxon>Cytophagia</taxon>
        <taxon>Cytophagales</taxon>
        <taxon>Cytophagaceae</taxon>
        <taxon>Spirosoma</taxon>
    </lineage>
</organism>
<dbReference type="Proteomes" id="UP000290407">
    <property type="component" value="Unassembled WGS sequence"/>
</dbReference>
<accession>A0A4Q2UKK9</accession>
<dbReference type="EMBL" id="SBLB01000003">
    <property type="protein sequence ID" value="RYC69834.1"/>
    <property type="molecule type" value="Genomic_DNA"/>
</dbReference>
<proteinExistence type="predicted"/>
<keyword evidence="2" id="KW-1185">Reference proteome</keyword>
<reference evidence="1 2" key="1">
    <citation type="submission" date="2019-01" db="EMBL/GenBank/DDBJ databases">
        <title>Spirosoma flava sp. nov., a propanil-degrading bacterium isolated from herbicide-contaminated soil.</title>
        <authorList>
            <person name="Zhang L."/>
            <person name="Jiang J.-D."/>
        </authorList>
    </citation>
    <scope>NUCLEOTIDE SEQUENCE [LARGE SCALE GENOMIC DNA]</scope>
    <source>
        <strain evidence="1 2">TY50</strain>
    </source>
</reference>
<dbReference type="AlphaFoldDB" id="A0A4Q2UKK9"/>
<comment type="caution">
    <text evidence="1">The sequence shown here is derived from an EMBL/GenBank/DDBJ whole genome shotgun (WGS) entry which is preliminary data.</text>
</comment>
<sequence length="77" mass="8520">MDELSTNQADAPFGYPLRIYSLINQHDPSAPDLENLNDAIVTHHEDIASLLRVWHKHGTEPGIILFKGPTTDGTGTR</sequence>
<name>A0A4Q2UKK9_9BACT</name>
<evidence type="ECO:0000313" key="1">
    <source>
        <dbReference type="EMBL" id="RYC69834.1"/>
    </source>
</evidence>
<evidence type="ECO:0000313" key="2">
    <source>
        <dbReference type="Proteomes" id="UP000290407"/>
    </source>
</evidence>
<protein>
    <submittedName>
        <fullName evidence="1">Uncharacterized protein</fullName>
    </submittedName>
</protein>
<gene>
    <name evidence="1" type="ORF">EQG79_14670</name>
</gene>